<sequence length="70" mass="7874">RSRVVEELVGDLLCVFRKLLADTLYLELQPAIGVGSAFEGWSPDEDSAVYRLLVPLEPPRGYTFHLELGR</sequence>
<dbReference type="EMBL" id="VZSF01009554">
    <property type="protein sequence ID" value="NWY61037.1"/>
    <property type="molecule type" value="Genomic_DNA"/>
</dbReference>
<reference evidence="1 2" key="1">
    <citation type="submission" date="2019-09" db="EMBL/GenBank/DDBJ databases">
        <title>Bird 10,000 Genomes (B10K) Project - Family phase.</title>
        <authorList>
            <person name="Zhang G."/>
        </authorList>
    </citation>
    <scope>NUCLEOTIDE SEQUENCE [LARGE SCALE GENOMIC DNA]</scope>
    <source>
        <strain evidence="1">B10K-UC-030-51</strain>
    </source>
</reference>
<feature type="non-terminal residue" evidence="1">
    <location>
        <position position="70"/>
    </location>
</feature>
<dbReference type="OrthoDB" id="9034619at2759"/>
<name>A0A7K7FUP0_CHIMN</name>
<evidence type="ECO:0000313" key="1">
    <source>
        <dbReference type="EMBL" id="NWY61037.1"/>
    </source>
</evidence>
<keyword evidence="2" id="KW-1185">Reference proteome</keyword>
<dbReference type="AlphaFoldDB" id="A0A7K7FUP0"/>
<accession>A0A7K7FUP0</accession>
<gene>
    <name evidence="1" type="ORF">CHIMIN_R15853</name>
</gene>
<comment type="caution">
    <text evidence="1">The sequence shown here is derived from an EMBL/GenBank/DDBJ whole genome shotgun (WGS) entry which is preliminary data.</text>
</comment>
<organism evidence="1 2">
    <name type="scientific">Chionis minor</name>
    <name type="common">Black-faced sheathbill</name>
    <dbReference type="NCBI Taxonomy" id="227182"/>
    <lineage>
        <taxon>Eukaryota</taxon>
        <taxon>Metazoa</taxon>
        <taxon>Chordata</taxon>
        <taxon>Craniata</taxon>
        <taxon>Vertebrata</taxon>
        <taxon>Euteleostomi</taxon>
        <taxon>Archelosauria</taxon>
        <taxon>Archosauria</taxon>
        <taxon>Dinosauria</taxon>
        <taxon>Saurischia</taxon>
        <taxon>Theropoda</taxon>
        <taxon>Coelurosauria</taxon>
        <taxon>Aves</taxon>
        <taxon>Neognathae</taxon>
        <taxon>Neoaves</taxon>
        <taxon>Charadriiformes</taxon>
        <taxon>Chionididae</taxon>
        <taxon>Chionis</taxon>
    </lineage>
</organism>
<protein>
    <submittedName>
        <fullName evidence="1">IPIL1 protein</fullName>
    </submittedName>
</protein>
<evidence type="ECO:0000313" key="2">
    <source>
        <dbReference type="Proteomes" id="UP000557271"/>
    </source>
</evidence>
<proteinExistence type="predicted"/>
<dbReference type="Proteomes" id="UP000557271">
    <property type="component" value="Unassembled WGS sequence"/>
</dbReference>
<feature type="non-terminal residue" evidence="1">
    <location>
        <position position="1"/>
    </location>
</feature>